<evidence type="ECO:0000256" key="4">
    <source>
        <dbReference type="ARBA" id="ARBA00022679"/>
    </source>
</evidence>
<keyword evidence="7 12" id="KW-0418">Kinase</keyword>
<dbReference type="EC" id="2.7.1.15" evidence="2 12"/>
<protein>
    <recommendedName>
        <fullName evidence="3 12">Ribokinase</fullName>
        <shortName evidence="12">RK</shortName>
        <ecNumber evidence="2 12">2.7.1.15</ecNumber>
    </recommendedName>
</protein>
<dbReference type="Pfam" id="PF00294">
    <property type="entry name" value="PfkB"/>
    <property type="match status" value="1"/>
</dbReference>
<sequence>MSPRIVVVGGVATDYLVRGRSFPEPGGSAEGDVFQEALGGKGANAAVAAVRLGAHATLVARVGADGRGLAQVARLQREGVSLDAVRTDATTPSGAVLVMVDGHGRKQTFFSPGANHRLSIRDVLRSAEWIATAKVLLVQLEVPLDAVQAAVRLARAAGVRVVLDPAPAVPLPEVLLEDVHVIRPNALEARTLTGIRVHDRASARRAARNLLLRGVGAAIIAAPGGSLLVSREEEAWLPDLPVDTVDTTGAGDAFSAALSVGLAESHPLLTAAQFAHAAAAIATTRLGAQAGLPYRDEVLGLLSDVRPEVRLAPP</sequence>
<accession>A0A3A8QNG9</accession>
<keyword evidence="5 12" id="KW-0479">Metal-binding</keyword>
<evidence type="ECO:0000313" key="14">
    <source>
        <dbReference type="EMBL" id="RKH69368.1"/>
    </source>
</evidence>
<proteinExistence type="inferred from homology"/>
<evidence type="ECO:0000256" key="10">
    <source>
        <dbReference type="ARBA" id="ARBA00022958"/>
    </source>
</evidence>
<keyword evidence="9 12" id="KW-0460">Magnesium</keyword>
<feature type="binding site" evidence="12">
    <location>
        <begin position="251"/>
        <end position="252"/>
    </location>
    <ligand>
        <name>ATP</name>
        <dbReference type="ChEBI" id="CHEBI:30616"/>
    </ligand>
</feature>
<comment type="cofactor">
    <cofactor evidence="12">
        <name>Mg(2+)</name>
        <dbReference type="ChEBI" id="CHEBI:18420"/>
    </cofactor>
    <text evidence="12">Requires a divalent cation, most likely magnesium in vivo, as an electrophilic catalyst to aid phosphoryl group transfer. It is the chelate of the metal and the nucleotide that is the actual substrate.</text>
</comment>
<evidence type="ECO:0000256" key="3">
    <source>
        <dbReference type="ARBA" id="ARBA00016943"/>
    </source>
</evidence>
<dbReference type="GO" id="GO:0046872">
    <property type="term" value="F:metal ion binding"/>
    <property type="evidence" value="ECO:0007669"/>
    <property type="project" value="UniProtKB-KW"/>
</dbReference>
<keyword evidence="8 12" id="KW-0067">ATP-binding</keyword>
<dbReference type="Proteomes" id="UP000282656">
    <property type="component" value="Unassembled WGS sequence"/>
</dbReference>
<comment type="pathway">
    <text evidence="12">Carbohydrate metabolism; D-ribose degradation; D-ribose 5-phosphate from beta-D-ribopyranose: step 2/2.</text>
</comment>
<feature type="active site" description="Proton acceptor" evidence="12">
    <location>
        <position position="252"/>
    </location>
</feature>
<dbReference type="PANTHER" id="PTHR10584">
    <property type="entry name" value="SUGAR KINASE"/>
    <property type="match status" value="1"/>
</dbReference>
<dbReference type="InterPro" id="IPR011611">
    <property type="entry name" value="PfkB_dom"/>
</dbReference>
<dbReference type="GO" id="GO:0005524">
    <property type="term" value="F:ATP binding"/>
    <property type="evidence" value="ECO:0007669"/>
    <property type="project" value="UniProtKB-UniRule"/>
</dbReference>
<dbReference type="AlphaFoldDB" id="A0A3A8QNG9"/>
<feature type="binding site" evidence="12">
    <location>
        <position position="285"/>
    </location>
    <ligand>
        <name>K(+)</name>
        <dbReference type="ChEBI" id="CHEBI:29103"/>
    </ligand>
</feature>
<dbReference type="HAMAP" id="MF_01987">
    <property type="entry name" value="Ribokinase"/>
    <property type="match status" value="1"/>
</dbReference>
<dbReference type="Gene3D" id="3.40.1190.20">
    <property type="match status" value="1"/>
</dbReference>
<dbReference type="OrthoDB" id="9792663at2"/>
<comment type="function">
    <text evidence="12">Catalyzes the phosphorylation of ribose at O-5 in a reaction requiring ATP and magnesium. The resulting D-ribose-5-phosphate can then be used either for sythesis of nucleotides, histidine, and tryptophan, or as a component of the pentose phosphate pathway.</text>
</comment>
<dbReference type="SUPFAM" id="SSF53613">
    <property type="entry name" value="Ribokinase-like"/>
    <property type="match status" value="1"/>
</dbReference>
<dbReference type="InterPro" id="IPR011877">
    <property type="entry name" value="Ribokinase"/>
</dbReference>
<comment type="caution">
    <text evidence="12">Lacks conserved residue(s) required for the propagation of feature annotation.</text>
</comment>
<evidence type="ECO:0000256" key="2">
    <source>
        <dbReference type="ARBA" id="ARBA00012035"/>
    </source>
</evidence>
<feature type="binding site" evidence="12">
    <location>
        <position position="185"/>
    </location>
    <ligand>
        <name>ATP</name>
        <dbReference type="ChEBI" id="CHEBI:30616"/>
    </ligand>
</feature>
<evidence type="ECO:0000256" key="5">
    <source>
        <dbReference type="ARBA" id="ARBA00022723"/>
    </source>
</evidence>
<dbReference type="CDD" id="cd01174">
    <property type="entry name" value="ribokinase"/>
    <property type="match status" value="1"/>
</dbReference>
<keyword evidence="11 12" id="KW-0119">Carbohydrate metabolism</keyword>
<dbReference type="GO" id="GO:0005829">
    <property type="term" value="C:cytosol"/>
    <property type="evidence" value="ECO:0007669"/>
    <property type="project" value="TreeGrafter"/>
</dbReference>
<evidence type="ECO:0000256" key="1">
    <source>
        <dbReference type="ARBA" id="ARBA00005380"/>
    </source>
</evidence>
<keyword evidence="10 12" id="KW-0630">Potassium</keyword>
<evidence type="ECO:0000256" key="11">
    <source>
        <dbReference type="ARBA" id="ARBA00023277"/>
    </source>
</evidence>
<feature type="binding site" evidence="12">
    <location>
        <position position="246"/>
    </location>
    <ligand>
        <name>K(+)</name>
        <dbReference type="ChEBI" id="CHEBI:29103"/>
    </ligand>
</feature>
<feature type="binding site" evidence="12">
    <location>
        <position position="252"/>
    </location>
    <ligand>
        <name>substrate</name>
    </ligand>
</feature>
<evidence type="ECO:0000256" key="8">
    <source>
        <dbReference type="ARBA" id="ARBA00022840"/>
    </source>
</evidence>
<dbReference type="GO" id="GO:0004747">
    <property type="term" value="F:ribokinase activity"/>
    <property type="evidence" value="ECO:0007669"/>
    <property type="project" value="UniProtKB-UniRule"/>
</dbReference>
<reference evidence="15" key="1">
    <citation type="submission" date="2018-09" db="EMBL/GenBank/DDBJ databases">
        <authorList>
            <person name="Livingstone P.G."/>
            <person name="Whitworth D.E."/>
        </authorList>
    </citation>
    <scope>NUCLEOTIDE SEQUENCE [LARGE SCALE GENOMIC DNA]</scope>
    <source>
        <strain evidence="15">AB047A</strain>
    </source>
</reference>
<name>A0A3A8QNG9_9BACT</name>
<dbReference type="RefSeq" id="WP_121770057.1">
    <property type="nucleotide sequence ID" value="NZ_RAWM01000034.1"/>
</dbReference>
<gene>
    <name evidence="12" type="primary">rbsK</name>
    <name evidence="14" type="ORF">D7X96_15360</name>
</gene>
<evidence type="ECO:0000256" key="6">
    <source>
        <dbReference type="ARBA" id="ARBA00022741"/>
    </source>
</evidence>
<keyword evidence="6 12" id="KW-0547">Nucleotide-binding</keyword>
<feature type="binding site" evidence="12">
    <location>
        <position position="287"/>
    </location>
    <ligand>
        <name>K(+)</name>
        <dbReference type="ChEBI" id="CHEBI:29103"/>
    </ligand>
</feature>
<keyword evidence="4 12" id="KW-0808">Transferase</keyword>
<feature type="domain" description="Carbohydrate kinase PfkB" evidence="13">
    <location>
        <begin position="4"/>
        <end position="293"/>
    </location>
</feature>
<feature type="binding site" evidence="12">
    <location>
        <position position="282"/>
    </location>
    <ligand>
        <name>K(+)</name>
        <dbReference type="ChEBI" id="CHEBI:29103"/>
    </ligand>
</feature>
<evidence type="ECO:0000313" key="15">
    <source>
        <dbReference type="Proteomes" id="UP000282656"/>
    </source>
</evidence>
<comment type="similarity">
    <text evidence="12">Belongs to the carbohydrate kinase PfkB family. Ribokinase subfamily.</text>
</comment>
<evidence type="ECO:0000256" key="9">
    <source>
        <dbReference type="ARBA" id="ARBA00022842"/>
    </source>
</evidence>
<comment type="caution">
    <text evidence="14">The sequence shown here is derived from an EMBL/GenBank/DDBJ whole genome shotgun (WGS) entry which is preliminary data.</text>
</comment>
<feature type="binding site" evidence="12">
    <location>
        <begin position="12"/>
        <end position="14"/>
    </location>
    <ligand>
        <name>substrate</name>
    </ligand>
</feature>
<dbReference type="InterPro" id="IPR002139">
    <property type="entry name" value="Ribo/fructo_kinase"/>
</dbReference>
<dbReference type="PRINTS" id="PR00990">
    <property type="entry name" value="RIBOKINASE"/>
</dbReference>
<comment type="activity regulation">
    <text evidence="12">Activated by a monovalent cation that binds near, but not in, the active site. The most likely occupant of the site in vivo is potassium. Ion binding induces a conformational change that may alter substrate affinity.</text>
</comment>
<feature type="binding site" evidence="12">
    <location>
        <position position="141"/>
    </location>
    <ligand>
        <name>substrate</name>
    </ligand>
</feature>
<dbReference type="GO" id="GO:0019303">
    <property type="term" value="P:D-ribose catabolic process"/>
    <property type="evidence" value="ECO:0007669"/>
    <property type="project" value="UniProtKB-UniRule"/>
</dbReference>
<comment type="similarity">
    <text evidence="1">Belongs to the carbohydrate kinase pfkB family.</text>
</comment>
<dbReference type="PANTHER" id="PTHR10584:SF166">
    <property type="entry name" value="RIBOKINASE"/>
    <property type="match status" value="1"/>
</dbReference>
<comment type="subunit">
    <text evidence="12">Homodimer.</text>
</comment>
<comment type="subcellular location">
    <subcellularLocation>
        <location evidence="12">Cytoplasm</location>
    </subcellularLocation>
</comment>
<evidence type="ECO:0000256" key="12">
    <source>
        <dbReference type="HAMAP-Rule" id="MF_01987"/>
    </source>
</evidence>
<organism evidence="14 15">
    <name type="scientific">Corallococcus interemptor</name>
    <dbReference type="NCBI Taxonomy" id="2316720"/>
    <lineage>
        <taxon>Bacteria</taxon>
        <taxon>Pseudomonadati</taxon>
        <taxon>Myxococcota</taxon>
        <taxon>Myxococcia</taxon>
        <taxon>Myxococcales</taxon>
        <taxon>Cystobacterineae</taxon>
        <taxon>Myxococcaceae</taxon>
        <taxon>Corallococcus</taxon>
    </lineage>
</organism>
<keyword evidence="15" id="KW-1185">Reference proteome</keyword>
<evidence type="ECO:0000256" key="7">
    <source>
        <dbReference type="ARBA" id="ARBA00022777"/>
    </source>
</evidence>
<feature type="binding site" evidence="12">
    <location>
        <position position="248"/>
    </location>
    <ligand>
        <name>K(+)</name>
        <dbReference type="ChEBI" id="CHEBI:29103"/>
    </ligand>
</feature>
<dbReference type="PROSITE" id="PS00584">
    <property type="entry name" value="PFKB_KINASES_2"/>
    <property type="match status" value="1"/>
</dbReference>
<keyword evidence="12" id="KW-0963">Cytoplasm</keyword>
<feature type="binding site" evidence="12">
    <location>
        <begin position="40"/>
        <end position="44"/>
    </location>
    <ligand>
        <name>substrate</name>
    </ligand>
</feature>
<evidence type="ECO:0000259" key="13">
    <source>
        <dbReference type="Pfam" id="PF00294"/>
    </source>
</evidence>
<comment type="catalytic activity">
    <reaction evidence="12">
        <text>D-ribose + ATP = D-ribose 5-phosphate + ADP + H(+)</text>
        <dbReference type="Rhea" id="RHEA:13697"/>
        <dbReference type="ChEBI" id="CHEBI:15378"/>
        <dbReference type="ChEBI" id="CHEBI:30616"/>
        <dbReference type="ChEBI" id="CHEBI:47013"/>
        <dbReference type="ChEBI" id="CHEBI:78346"/>
        <dbReference type="ChEBI" id="CHEBI:456216"/>
        <dbReference type="EC" id="2.7.1.15"/>
    </reaction>
</comment>
<dbReference type="EMBL" id="RAWM01000034">
    <property type="protein sequence ID" value="RKH69368.1"/>
    <property type="molecule type" value="Genomic_DNA"/>
</dbReference>
<dbReference type="InterPro" id="IPR002173">
    <property type="entry name" value="Carboh/pur_kinase_PfkB_CS"/>
</dbReference>
<dbReference type="UniPathway" id="UPA00916">
    <property type="reaction ID" value="UER00889"/>
</dbReference>
<dbReference type="InterPro" id="IPR029056">
    <property type="entry name" value="Ribokinase-like"/>
</dbReference>
<feature type="binding site" evidence="12">
    <location>
        <position position="276"/>
    </location>
    <ligand>
        <name>ATP</name>
        <dbReference type="ChEBI" id="CHEBI:30616"/>
    </ligand>
</feature>